<geneLocation type="plasmid" evidence="2">
    <name>pnp144</name>
</geneLocation>
<dbReference type="EMBL" id="CP017832">
    <property type="protein sequence ID" value="AOZ97939.1"/>
    <property type="molecule type" value="Genomic_DNA"/>
</dbReference>
<sequence length="95" mass="11173">MTSIEYLYDEKEELKNLDIINWCPFCSAKAHLKVNGKKKMEAVKRFMHDSSMLTQELPFEASEREFIRSGYCPGCMKNMGVDVSKNIKYVKKERR</sequence>
<dbReference type="KEGG" id="bhu:bhn_II140"/>
<reference evidence="2" key="1">
    <citation type="submission" date="2016-10" db="EMBL/GenBank/DDBJ databases">
        <title>The complete genome sequence of the rumen bacterium Butyrivibrio hungatei MB2003.</title>
        <authorList>
            <person name="Palevich N."/>
            <person name="Kelly W.J."/>
            <person name="Leahy S.C."/>
            <person name="Altermann E."/>
            <person name="Rakonjac J."/>
            <person name="Attwood G.T."/>
        </authorList>
    </citation>
    <scope>NUCLEOTIDE SEQUENCE [LARGE SCALE GENOMIC DNA]</scope>
    <source>
        <strain evidence="2">MB2003</strain>
        <plasmid evidence="2">Plasmid pnp144</plasmid>
    </source>
</reference>
<dbReference type="AlphaFoldDB" id="A0A1D9P5X7"/>
<name>A0A1D9P5X7_9FIRM</name>
<keyword evidence="2" id="KW-1185">Reference proteome</keyword>
<keyword evidence="1" id="KW-0614">Plasmid</keyword>
<gene>
    <name evidence="1" type="ORF">bhn_II140</name>
</gene>
<proteinExistence type="predicted"/>
<dbReference type="Proteomes" id="UP000179284">
    <property type="component" value="Plasmid pNP144"/>
</dbReference>
<dbReference type="OrthoDB" id="5148012at2"/>
<organism evidence="1 2">
    <name type="scientific">Butyrivibrio hungatei</name>
    <dbReference type="NCBI Taxonomy" id="185008"/>
    <lineage>
        <taxon>Bacteria</taxon>
        <taxon>Bacillati</taxon>
        <taxon>Bacillota</taxon>
        <taxon>Clostridia</taxon>
        <taxon>Lachnospirales</taxon>
        <taxon>Lachnospiraceae</taxon>
        <taxon>Butyrivibrio</taxon>
    </lineage>
</organism>
<evidence type="ECO:0000313" key="1">
    <source>
        <dbReference type="EMBL" id="AOZ97939.1"/>
    </source>
</evidence>
<accession>A0A1D9P5X7</accession>
<evidence type="ECO:0000313" key="2">
    <source>
        <dbReference type="Proteomes" id="UP000179284"/>
    </source>
</evidence>
<dbReference type="RefSeq" id="WP_071177698.1">
    <property type="nucleotide sequence ID" value="NZ_CP017832.1"/>
</dbReference>
<protein>
    <submittedName>
        <fullName evidence="1">Uncharacterized protein</fullName>
    </submittedName>
</protein>